<feature type="chain" id="PRO_5038749376" evidence="5">
    <location>
        <begin position="22"/>
        <end position="445"/>
    </location>
</feature>
<dbReference type="InterPro" id="IPR006059">
    <property type="entry name" value="SBP"/>
</dbReference>
<sequence>MKYWKAAALPILAALTATACATGNTEKNPAAGGSSSPQTSQSPQATQTPPKDVTLKIGLPGSYDITSKKIIDGFQTKYPHIKLEIDEAPWGDFTKKIVTRIAGNNPPDIWLQENAVILGYGNRGVAENLEPYIKRDLKTDDYVSALLSAKTPDGKIYGIPHGINAGALAYNKKIFQDNNVPFPTDDWTFQDLIDTAKKLTKDTDGDGKTDIYGFQAGNNITLGWLPWMKAFGGSALDSSLTKAAFTDPKSIQGLTGWADTINKLKISPTREMAATGKLFENGKAAMLFFQYSSQVALNKNKPDLDWDTVKMPIGMNGKRFVPMVVNQWVVYSKAKPEAKEAAWTFLQYYLSDEAQTFLSESGASMPVKKTALEALDKMTTKPLNKKAYTKGIEEAGSTLDENPTWNEWRAAANPILDDIMDGKRTPEDGAKEIQQKVQAILDENK</sequence>
<name>A0A329MR10_9BACL</name>
<comment type="caution">
    <text evidence="6">The sequence shown here is derived from an EMBL/GenBank/DDBJ whole genome shotgun (WGS) entry which is preliminary data.</text>
</comment>
<dbReference type="OrthoDB" id="9782846at2"/>
<dbReference type="GO" id="GO:0055052">
    <property type="term" value="C:ATP-binding cassette (ABC) transporter complex, substrate-binding subunit-containing"/>
    <property type="evidence" value="ECO:0007669"/>
    <property type="project" value="TreeGrafter"/>
</dbReference>
<dbReference type="Pfam" id="PF13416">
    <property type="entry name" value="SBP_bac_8"/>
    <property type="match status" value="1"/>
</dbReference>
<dbReference type="SUPFAM" id="SSF53850">
    <property type="entry name" value="Periplasmic binding protein-like II"/>
    <property type="match status" value="1"/>
</dbReference>
<keyword evidence="3 5" id="KW-0732">Signal</keyword>
<evidence type="ECO:0000256" key="4">
    <source>
        <dbReference type="SAM" id="MobiDB-lite"/>
    </source>
</evidence>
<feature type="compositionally biased region" description="Low complexity" evidence="4">
    <location>
        <begin position="29"/>
        <end position="50"/>
    </location>
</feature>
<gene>
    <name evidence="6" type="ORF">DQG23_05635</name>
</gene>
<protein>
    <submittedName>
        <fullName evidence="6">Sugar ABC transporter substrate-binding protein</fullName>
    </submittedName>
</protein>
<dbReference type="GO" id="GO:1901982">
    <property type="term" value="F:maltose binding"/>
    <property type="evidence" value="ECO:0007669"/>
    <property type="project" value="TreeGrafter"/>
</dbReference>
<evidence type="ECO:0000256" key="3">
    <source>
        <dbReference type="ARBA" id="ARBA00022729"/>
    </source>
</evidence>
<comment type="similarity">
    <text evidence="1">Belongs to the bacterial solute-binding protein 1 family.</text>
</comment>
<dbReference type="CDD" id="cd13585">
    <property type="entry name" value="PBP2_TMBP_like"/>
    <property type="match status" value="1"/>
</dbReference>
<dbReference type="AlphaFoldDB" id="A0A329MR10"/>
<dbReference type="Proteomes" id="UP000250369">
    <property type="component" value="Unassembled WGS sequence"/>
</dbReference>
<feature type="region of interest" description="Disordered" evidence="4">
    <location>
        <begin position="26"/>
        <end position="53"/>
    </location>
</feature>
<evidence type="ECO:0000313" key="7">
    <source>
        <dbReference type="Proteomes" id="UP000250369"/>
    </source>
</evidence>
<dbReference type="PANTHER" id="PTHR30061:SF50">
    <property type="entry name" value="MALTOSE_MALTODEXTRIN-BINDING PERIPLASMIC PROTEIN"/>
    <property type="match status" value="1"/>
</dbReference>
<dbReference type="PROSITE" id="PS51257">
    <property type="entry name" value="PROKAR_LIPOPROTEIN"/>
    <property type="match status" value="1"/>
</dbReference>
<accession>A0A329MR10</accession>
<dbReference type="EMBL" id="QMFB01000002">
    <property type="protein sequence ID" value="RAV22421.1"/>
    <property type="molecule type" value="Genomic_DNA"/>
</dbReference>
<keyword evidence="7" id="KW-1185">Reference proteome</keyword>
<reference evidence="6 7" key="1">
    <citation type="journal article" date="2009" name="Int. J. Syst. Evol. Microbiol.">
        <title>Paenibacillus contaminans sp. nov., isolated from a contaminated laboratory plate.</title>
        <authorList>
            <person name="Chou J.H."/>
            <person name="Lee J.H."/>
            <person name="Lin M.C."/>
            <person name="Chang P.S."/>
            <person name="Arun A.B."/>
            <person name="Young C.C."/>
            <person name="Chen W.M."/>
        </authorList>
    </citation>
    <scope>NUCLEOTIDE SEQUENCE [LARGE SCALE GENOMIC DNA]</scope>
    <source>
        <strain evidence="6 7">CKOBP-6</strain>
    </source>
</reference>
<dbReference type="GO" id="GO:0042956">
    <property type="term" value="P:maltodextrin transmembrane transport"/>
    <property type="evidence" value="ECO:0007669"/>
    <property type="project" value="TreeGrafter"/>
</dbReference>
<dbReference type="GO" id="GO:0015768">
    <property type="term" value="P:maltose transport"/>
    <property type="evidence" value="ECO:0007669"/>
    <property type="project" value="TreeGrafter"/>
</dbReference>
<organism evidence="6 7">
    <name type="scientific">Paenibacillus contaminans</name>
    <dbReference type="NCBI Taxonomy" id="450362"/>
    <lineage>
        <taxon>Bacteria</taxon>
        <taxon>Bacillati</taxon>
        <taxon>Bacillota</taxon>
        <taxon>Bacilli</taxon>
        <taxon>Bacillales</taxon>
        <taxon>Paenibacillaceae</taxon>
        <taxon>Paenibacillus</taxon>
    </lineage>
</organism>
<feature type="signal peptide" evidence="5">
    <location>
        <begin position="1"/>
        <end position="21"/>
    </location>
</feature>
<evidence type="ECO:0000313" key="6">
    <source>
        <dbReference type="EMBL" id="RAV22421.1"/>
    </source>
</evidence>
<evidence type="ECO:0000256" key="1">
    <source>
        <dbReference type="ARBA" id="ARBA00008520"/>
    </source>
</evidence>
<dbReference type="PANTHER" id="PTHR30061">
    <property type="entry name" value="MALTOSE-BINDING PERIPLASMIC PROTEIN"/>
    <property type="match status" value="1"/>
</dbReference>
<dbReference type="RefSeq" id="WP_113029828.1">
    <property type="nucleotide sequence ID" value="NZ_QMFB01000002.1"/>
</dbReference>
<dbReference type="Gene3D" id="3.40.190.10">
    <property type="entry name" value="Periplasmic binding protein-like II"/>
    <property type="match status" value="1"/>
</dbReference>
<evidence type="ECO:0000256" key="2">
    <source>
        <dbReference type="ARBA" id="ARBA00022448"/>
    </source>
</evidence>
<evidence type="ECO:0000256" key="5">
    <source>
        <dbReference type="SAM" id="SignalP"/>
    </source>
</evidence>
<keyword evidence="2" id="KW-0813">Transport</keyword>
<proteinExistence type="inferred from homology"/>